<comment type="caution">
    <text evidence="1">The sequence shown here is derived from an EMBL/GenBank/DDBJ whole genome shotgun (WGS) entry which is preliminary data.</text>
</comment>
<dbReference type="Proteomes" id="UP000248329">
    <property type="component" value="Unassembled WGS sequence"/>
</dbReference>
<name>A0AC61L598_9EURY</name>
<reference evidence="1" key="1">
    <citation type="submission" date="2018-01" db="EMBL/GenBank/DDBJ databases">
        <authorList>
            <person name="Krukenberg V."/>
        </authorList>
    </citation>
    <scope>NUCLEOTIDE SEQUENCE</scope>
    <source>
        <strain evidence="1">E20ANME2</strain>
    </source>
</reference>
<protein>
    <submittedName>
        <fullName evidence="1">Uncharacterized protein</fullName>
    </submittedName>
</protein>
<gene>
    <name evidence="1" type="ORF">C4B59_02275</name>
</gene>
<accession>A0AC61L598</accession>
<evidence type="ECO:0000313" key="1">
    <source>
        <dbReference type="EMBL" id="PXF61704.1"/>
    </source>
</evidence>
<evidence type="ECO:0000313" key="2">
    <source>
        <dbReference type="Proteomes" id="UP000248329"/>
    </source>
</evidence>
<proteinExistence type="predicted"/>
<sequence>MTKVIVELRVPKLDMSLVPNLVRMCEDYGFESDETWRAILPTEKSISLTKEPLAGTVCIRGEIPEEKIEELKRAPNVENVWTDAKIAPFNSETLDITRPCEPYDCEHLTAKGDLDDVVRYLGADYIWNEGYKGAEIAIAICDTGVDKSEVPAYSDGWSPSTVYGPGTDAGSHGTMCAYDATHICPEAKIYDIGVLKGSGSVEGALSDAISGFQWAIDKFKEDGTPQVMSNSWGIYQESWGPDYARNQNHPFTRKVKEAIQLGIIVTFAAGNCGPMCPSTRCGGDVGTGRSIWGANSLEEVITFGAANIRDEWIGYTSCGPGALDDKKPDLCSISHFKGYRDCDNGTSTANPVGAAVIALLKCVKGDLTPAEAKSVLQETSKDCCQSDWDIHSGSGIINAKAAHIRLVGSDGQGLTELCIEIKKARNEIQEGIEALDLLIEKHCKG</sequence>
<organism evidence="1 2">
    <name type="scientific">Candidatus Methanogaster sp</name>
    <dbReference type="NCBI Taxonomy" id="3386292"/>
    <lineage>
        <taxon>Archaea</taxon>
        <taxon>Methanobacteriati</taxon>
        <taxon>Methanobacteriota</taxon>
        <taxon>Stenosarchaea group</taxon>
        <taxon>Methanomicrobia</taxon>
        <taxon>Methanosarcinales</taxon>
        <taxon>ANME-2 cluster</taxon>
        <taxon>Candidatus Methanogasteraceae</taxon>
        <taxon>Candidatus Methanogaster</taxon>
    </lineage>
</organism>
<dbReference type="EMBL" id="PQXF01000003">
    <property type="protein sequence ID" value="PXF61704.1"/>
    <property type="molecule type" value="Genomic_DNA"/>
</dbReference>